<evidence type="ECO:0000256" key="1">
    <source>
        <dbReference type="SAM" id="Coils"/>
    </source>
</evidence>
<reference evidence="3" key="1">
    <citation type="submission" date="2018-11" db="EMBL/GenBank/DDBJ databases">
        <authorList>
            <person name="Grassa J C."/>
        </authorList>
    </citation>
    <scope>NUCLEOTIDE SEQUENCE [LARGE SCALE GENOMIC DNA]</scope>
</reference>
<evidence type="ECO:0000259" key="2">
    <source>
        <dbReference type="Pfam" id="PF04195"/>
    </source>
</evidence>
<keyword evidence="4" id="KW-1185">Reference proteome</keyword>
<feature type="coiled-coil region" evidence="1">
    <location>
        <begin position="341"/>
        <end position="379"/>
    </location>
</feature>
<name>A0A803NHZ3_CANSA</name>
<accession>A0A803NHZ3</accession>
<protein>
    <recommendedName>
        <fullName evidence="2">Transposase (putative) gypsy type domain-containing protein</fullName>
    </recommendedName>
</protein>
<organism evidence="3 4">
    <name type="scientific">Cannabis sativa</name>
    <name type="common">Hemp</name>
    <name type="synonym">Marijuana</name>
    <dbReference type="NCBI Taxonomy" id="3483"/>
    <lineage>
        <taxon>Eukaryota</taxon>
        <taxon>Viridiplantae</taxon>
        <taxon>Streptophyta</taxon>
        <taxon>Embryophyta</taxon>
        <taxon>Tracheophyta</taxon>
        <taxon>Spermatophyta</taxon>
        <taxon>Magnoliopsida</taxon>
        <taxon>eudicotyledons</taxon>
        <taxon>Gunneridae</taxon>
        <taxon>Pentapetalae</taxon>
        <taxon>rosids</taxon>
        <taxon>fabids</taxon>
        <taxon>Rosales</taxon>
        <taxon>Cannabaceae</taxon>
        <taxon>Cannabis</taxon>
    </lineage>
</organism>
<dbReference type="Gramene" id="evm.model.01.1647">
    <property type="protein sequence ID" value="cds.evm.model.01.1647"/>
    <property type="gene ID" value="evm.TU.01.1647"/>
</dbReference>
<keyword evidence="1" id="KW-0175">Coiled coil</keyword>
<dbReference type="EnsemblPlants" id="evm.model.01.1647">
    <property type="protein sequence ID" value="cds.evm.model.01.1647"/>
    <property type="gene ID" value="evm.TU.01.1647"/>
</dbReference>
<dbReference type="EMBL" id="UZAU01000042">
    <property type="status" value="NOT_ANNOTATED_CDS"/>
    <property type="molecule type" value="Genomic_DNA"/>
</dbReference>
<sequence>MRDWVCLYKAAFDYGFQFPFTPLVTEILSLYGISPGQLMPNDWRLLLSLEHFTEKFGIIVDPIIFRKRYYAKEHEKEKGRVLFVCRTRKKPFVTCLTKAGDSDWKKAYCFFRGDGLFDSRVEKSFTFSWQILNFGVQPNTNEFVDRIIEDIESIKEKDRNFRKFLPKNFPQKSQDVIEEGIPELQSLEHIHILLLTREFETFGIKFTILTHMTEEQRMFADKMSQKRTIKFPKASDAMARAKLTIAKKSKIEGSKQVSKSNFTDVPMTPSSLGHVDGILHPADRARLIKLGPTGVANNGVADDYKILQAMLFIQENYPVLEKKNKKLTVDNAILKLENGKYVEIERELEETIKSLKGELEEVKKELIDEKKRTEDLACEAEQVALTAVIKTHGELMIEY</sequence>
<feature type="domain" description="Transposase (putative) gypsy type" evidence="2">
    <location>
        <begin position="5"/>
        <end position="59"/>
    </location>
</feature>
<reference evidence="3" key="2">
    <citation type="submission" date="2021-03" db="UniProtKB">
        <authorList>
            <consortium name="EnsemblPlants"/>
        </authorList>
    </citation>
    <scope>IDENTIFICATION</scope>
</reference>
<dbReference type="InterPro" id="IPR007321">
    <property type="entry name" value="Transposase_28"/>
</dbReference>
<proteinExistence type="predicted"/>
<dbReference type="Proteomes" id="UP000596661">
    <property type="component" value="Chromosome 1"/>
</dbReference>
<evidence type="ECO:0000313" key="4">
    <source>
        <dbReference type="Proteomes" id="UP000596661"/>
    </source>
</evidence>
<evidence type="ECO:0000313" key="3">
    <source>
        <dbReference type="EnsemblPlants" id="cds.evm.model.01.1647"/>
    </source>
</evidence>
<dbReference type="Pfam" id="PF04195">
    <property type="entry name" value="Transposase_28"/>
    <property type="match status" value="1"/>
</dbReference>
<dbReference type="AlphaFoldDB" id="A0A803NHZ3"/>